<dbReference type="Proteomes" id="UP000299102">
    <property type="component" value="Unassembled WGS sequence"/>
</dbReference>
<evidence type="ECO:0000313" key="3">
    <source>
        <dbReference type="Proteomes" id="UP000299102"/>
    </source>
</evidence>
<evidence type="ECO:0000313" key="2">
    <source>
        <dbReference type="EMBL" id="GBP47908.1"/>
    </source>
</evidence>
<protein>
    <submittedName>
        <fullName evidence="2">Uncharacterized protein</fullName>
    </submittedName>
</protein>
<feature type="region of interest" description="Disordered" evidence="1">
    <location>
        <begin position="1"/>
        <end position="36"/>
    </location>
</feature>
<gene>
    <name evidence="2" type="ORF">EVAR_33625_1</name>
</gene>
<organism evidence="2 3">
    <name type="scientific">Eumeta variegata</name>
    <name type="common">Bagworm moth</name>
    <name type="synonym">Eumeta japonica</name>
    <dbReference type="NCBI Taxonomy" id="151549"/>
    <lineage>
        <taxon>Eukaryota</taxon>
        <taxon>Metazoa</taxon>
        <taxon>Ecdysozoa</taxon>
        <taxon>Arthropoda</taxon>
        <taxon>Hexapoda</taxon>
        <taxon>Insecta</taxon>
        <taxon>Pterygota</taxon>
        <taxon>Neoptera</taxon>
        <taxon>Endopterygota</taxon>
        <taxon>Lepidoptera</taxon>
        <taxon>Glossata</taxon>
        <taxon>Ditrysia</taxon>
        <taxon>Tineoidea</taxon>
        <taxon>Psychidae</taxon>
        <taxon>Oiketicinae</taxon>
        <taxon>Eumeta</taxon>
    </lineage>
</organism>
<sequence length="130" mass="14827">MDRLEGPPWLKQEKPWTGLGGSHRPPSSAYKHEKRNDSRLTELLRAATRDILTAPIRGRFHRVRPRSPMARTACNSILRGHYSAPRCAKKLIYIRGRERLAPGPRRAARRRGFRIARAATFGGQPQLLNL</sequence>
<accession>A0A4C1W950</accession>
<reference evidence="2 3" key="1">
    <citation type="journal article" date="2019" name="Commun. Biol.">
        <title>The bagworm genome reveals a unique fibroin gene that provides high tensile strength.</title>
        <authorList>
            <person name="Kono N."/>
            <person name="Nakamura H."/>
            <person name="Ohtoshi R."/>
            <person name="Tomita M."/>
            <person name="Numata K."/>
            <person name="Arakawa K."/>
        </authorList>
    </citation>
    <scope>NUCLEOTIDE SEQUENCE [LARGE SCALE GENOMIC DNA]</scope>
</reference>
<evidence type="ECO:0000256" key="1">
    <source>
        <dbReference type="SAM" id="MobiDB-lite"/>
    </source>
</evidence>
<proteinExistence type="predicted"/>
<dbReference type="AlphaFoldDB" id="A0A4C1W950"/>
<keyword evidence="3" id="KW-1185">Reference proteome</keyword>
<name>A0A4C1W950_EUMVA</name>
<dbReference type="EMBL" id="BGZK01000512">
    <property type="protein sequence ID" value="GBP47908.1"/>
    <property type="molecule type" value="Genomic_DNA"/>
</dbReference>
<comment type="caution">
    <text evidence="2">The sequence shown here is derived from an EMBL/GenBank/DDBJ whole genome shotgun (WGS) entry which is preliminary data.</text>
</comment>